<gene>
    <name evidence="2" type="ORF">JYP50_06190</name>
</gene>
<evidence type="ECO:0000259" key="1">
    <source>
        <dbReference type="Pfam" id="PF07969"/>
    </source>
</evidence>
<keyword evidence="3" id="KW-1185">Reference proteome</keyword>
<dbReference type="InterPro" id="IPR013108">
    <property type="entry name" value="Amidohydro_3"/>
</dbReference>
<comment type="caution">
    <text evidence="2">The sequence shown here is derived from an EMBL/GenBank/DDBJ whole genome shotgun (WGS) entry which is preliminary data.</text>
</comment>
<dbReference type="Gene3D" id="2.30.40.10">
    <property type="entry name" value="Urease, subunit C, domain 1"/>
    <property type="match status" value="1"/>
</dbReference>
<dbReference type="Gene3D" id="3.10.310.70">
    <property type="match status" value="1"/>
</dbReference>
<dbReference type="GO" id="GO:0016810">
    <property type="term" value="F:hydrolase activity, acting on carbon-nitrogen (but not peptide) bonds"/>
    <property type="evidence" value="ECO:0007669"/>
    <property type="project" value="InterPro"/>
</dbReference>
<dbReference type="RefSeq" id="WP_206559612.1">
    <property type="nucleotide sequence ID" value="NZ_JAFKCZ010000004.1"/>
</dbReference>
<dbReference type="PANTHER" id="PTHR22642">
    <property type="entry name" value="IMIDAZOLONEPROPIONASE"/>
    <property type="match status" value="1"/>
</dbReference>
<evidence type="ECO:0000313" key="2">
    <source>
        <dbReference type="EMBL" id="MBN7796168.1"/>
    </source>
</evidence>
<dbReference type="InterPro" id="IPR011059">
    <property type="entry name" value="Metal-dep_hydrolase_composite"/>
</dbReference>
<sequence length="551" mass="59632">MKRIFVTLLGLFLLVLAADKVMNRFGKSADTVLFNGKIYTVDPDRPWADAVAIKNGKIQEVGSNDSVRQLANWRTETVDLEGRVVIPGLHDAHIHLLVGAIQQKINCSLTPGSGVDEIVAQLKACQQAGKVTDGWLIGSSYRPDVFPGGIPENSELNEHFPDTPVFLSDYSVHNGLANDRALERLGITKDTPNPPGGEYGVDPATGELNGFLLEAAYTEAFSRLPLPSPVSLFRATKTIMRDLNETGTTSVQEALAIGPFVKLLKLMDTFGQVSLSIDTHLVGRAKEGTAYDDQQELDAQINERGKYASKNIHVDNVKLFLDGVPLPPKPTDSKLDPDTGLPDKRHLLIPQSELLALYRKYDALGIKIKTHAVGSGAARVVMNTLDEVRALNGNSGIYHDIAHGQSVMEYDSERAARNNTAIEFSPTFWATGADPGPGVEFNFKTAIGSGALITAGTDWPIGELSNLFPAISGMMANGNESIALEQAIEIFTINGARSVGRSKQEGSISKGKWGTLIVLDRDIFESTPEQVSATKVLRTVFKGETVYLAQP</sequence>
<name>A0A939DDG6_9GAMM</name>
<dbReference type="SUPFAM" id="SSF51338">
    <property type="entry name" value="Composite domain of metallo-dependent hydrolases"/>
    <property type="match status" value="1"/>
</dbReference>
<dbReference type="SUPFAM" id="SSF51556">
    <property type="entry name" value="Metallo-dependent hydrolases"/>
    <property type="match status" value="1"/>
</dbReference>
<dbReference type="InterPro" id="IPR032466">
    <property type="entry name" value="Metal_Hydrolase"/>
</dbReference>
<protein>
    <submittedName>
        <fullName evidence="2">Amidohydrolase</fullName>
    </submittedName>
</protein>
<organism evidence="2 3">
    <name type="scientific">Parahaliea mediterranea</name>
    <dbReference type="NCBI Taxonomy" id="651086"/>
    <lineage>
        <taxon>Bacteria</taxon>
        <taxon>Pseudomonadati</taxon>
        <taxon>Pseudomonadota</taxon>
        <taxon>Gammaproteobacteria</taxon>
        <taxon>Cellvibrionales</taxon>
        <taxon>Halieaceae</taxon>
        <taxon>Parahaliea</taxon>
    </lineage>
</organism>
<dbReference type="Proteomes" id="UP000664303">
    <property type="component" value="Unassembled WGS sequence"/>
</dbReference>
<dbReference type="AlphaFoldDB" id="A0A939DDG6"/>
<dbReference type="Pfam" id="PF07969">
    <property type="entry name" value="Amidohydro_3"/>
    <property type="match status" value="1"/>
</dbReference>
<feature type="domain" description="Amidohydrolase 3" evidence="1">
    <location>
        <begin position="76"/>
        <end position="547"/>
    </location>
</feature>
<dbReference type="EMBL" id="JAFKCZ010000004">
    <property type="protein sequence ID" value="MBN7796168.1"/>
    <property type="molecule type" value="Genomic_DNA"/>
</dbReference>
<reference evidence="2" key="1">
    <citation type="submission" date="2021-02" db="EMBL/GenBank/DDBJ databases">
        <title>PHA producing bacteria isolated from coastal sediment in Guangdong, Shenzhen.</title>
        <authorList>
            <person name="Zheng W."/>
            <person name="Yu S."/>
            <person name="Huang Y."/>
        </authorList>
    </citation>
    <scope>NUCLEOTIDE SEQUENCE</scope>
    <source>
        <strain evidence="2">TN14-10</strain>
    </source>
</reference>
<proteinExistence type="predicted"/>
<dbReference type="PANTHER" id="PTHR22642:SF2">
    <property type="entry name" value="PROTEIN LONG AFTER FAR-RED 3"/>
    <property type="match status" value="1"/>
</dbReference>
<evidence type="ECO:0000313" key="3">
    <source>
        <dbReference type="Proteomes" id="UP000664303"/>
    </source>
</evidence>
<dbReference type="Gene3D" id="3.20.20.140">
    <property type="entry name" value="Metal-dependent hydrolases"/>
    <property type="match status" value="1"/>
</dbReference>
<accession>A0A939DDG6</accession>